<sequence length="71" mass="8015">MSKKFSESLSMSGWNLWQFIKGRKKLAITIIGLIGVQFAFDPELIALLSGGAIFEGIWSAAEYFFKRVELK</sequence>
<protein>
    <submittedName>
        <fullName evidence="1">Uncharacterized protein</fullName>
    </submittedName>
</protein>
<reference evidence="1" key="1">
    <citation type="journal article" date="2015" name="Nature">
        <title>Complex archaea that bridge the gap between prokaryotes and eukaryotes.</title>
        <authorList>
            <person name="Spang A."/>
            <person name="Saw J.H."/>
            <person name="Jorgensen S.L."/>
            <person name="Zaremba-Niedzwiedzka K."/>
            <person name="Martijn J."/>
            <person name="Lind A.E."/>
            <person name="van Eijk R."/>
            <person name="Schleper C."/>
            <person name="Guy L."/>
            <person name="Ettema T.J."/>
        </authorList>
    </citation>
    <scope>NUCLEOTIDE SEQUENCE</scope>
</reference>
<dbReference type="EMBL" id="LAZR01011725">
    <property type="protein sequence ID" value="KKM60196.1"/>
    <property type="molecule type" value="Genomic_DNA"/>
</dbReference>
<accession>A0A0F9JD28</accession>
<comment type="caution">
    <text evidence="1">The sequence shown here is derived from an EMBL/GenBank/DDBJ whole genome shotgun (WGS) entry which is preliminary data.</text>
</comment>
<evidence type="ECO:0000313" key="1">
    <source>
        <dbReference type="EMBL" id="KKM60196.1"/>
    </source>
</evidence>
<dbReference type="AlphaFoldDB" id="A0A0F9JD28"/>
<proteinExistence type="predicted"/>
<organism evidence="1">
    <name type="scientific">marine sediment metagenome</name>
    <dbReference type="NCBI Taxonomy" id="412755"/>
    <lineage>
        <taxon>unclassified sequences</taxon>
        <taxon>metagenomes</taxon>
        <taxon>ecological metagenomes</taxon>
    </lineage>
</organism>
<gene>
    <name evidence="1" type="ORF">LCGC14_1544270</name>
</gene>
<name>A0A0F9JD28_9ZZZZ</name>